<protein>
    <recommendedName>
        <fullName evidence="6">26S proteasome regulatory subunit RPN11 C-terminal domain-containing protein</fullName>
    </recommendedName>
</protein>
<evidence type="ECO:0000256" key="2">
    <source>
        <dbReference type="ARBA" id="ARBA00022723"/>
    </source>
</evidence>
<proteinExistence type="predicted"/>
<dbReference type="Pfam" id="PF23594">
    <property type="entry name" value="RPN11_C"/>
    <property type="match status" value="1"/>
</dbReference>
<gene>
    <name evidence="7" type="ORF">MHBO_004992</name>
</gene>
<evidence type="ECO:0000256" key="5">
    <source>
        <dbReference type="ARBA" id="ARBA00023049"/>
    </source>
</evidence>
<keyword evidence="2" id="KW-0479">Metal-binding</keyword>
<evidence type="ECO:0000256" key="3">
    <source>
        <dbReference type="ARBA" id="ARBA00022801"/>
    </source>
</evidence>
<evidence type="ECO:0000313" key="7">
    <source>
        <dbReference type="EMBL" id="MES1923423.1"/>
    </source>
</evidence>
<evidence type="ECO:0000313" key="8">
    <source>
        <dbReference type="Proteomes" id="UP001439008"/>
    </source>
</evidence>
<keyword evidence="4" id="KW-0862">Zinc</keyword>
<evidence type="ECO:0000259" key="6">
    <source>
        <dbReference type="Pfam" id="PF23594"/>
    </source>
</evidence>
<organism evidence="7 8">
    <name type="scientific">Bonamia ostreae</name>
    <dbReference type="NCBI Taxonomy" id="126728"/>
    <lineage>
        <taxon>Eukaryota</taxon>
        <taxon>Sar</taxon>
        <taxon>Rhizaria</taxon>
        <taxon>Endomyxa</taxon>
        <taxon>Ascetosporea</taxon>
        <taxon>Haplosporida</taxon>
        <taxon>Bonamia</taxon>
    </lineage>
</organism>
<accession>A0ABV2AVP5</accession>
<comment type="caution">
    <text evidence="7">The sequence shown here is derived from an EMBL/GenBank/DDBJ whole genome shotgun (WGS) entry which is preliminary data.</text>
</comment>
<dbReference type="EMBL" id="JBDODL010006138">
    <property type="protein sequence ID" value="MES1923423.1"/>
    <property type="molecule type" value="Genomic_DNA"/>
</dbReference>
<evidence type="ECO:0000256" key="1">
    <source>
        <dbReference type="ARBA" id="ARBA00022670"/>
    </source>
</evidence>
<sequence length="53" mass="5951">MNAQLDERKSKENFDIRKVGLVDAKAHLQTLASEIIESNVSQTISSIYGLKIF</sequence>
<feature type="domain" description="26S proteasome regulatory subunit RPN11 C-terminal" evidence="6">
    <location>
        <begin position="9"/>
        <end position="45"/>
    </location>
</feature>
<evidence type="ECO:0000256" key="4">
    <source>
        <dbReference type="ARBA" id="ARBA00022833"/>
    </source>
</evidence>
<keyword evidence="3" id="KW-0378">Hydrolase</keyword>
<keyword evidence="1" id="KW-0645">Protease</keyword>
<keyword evidence="8" id="KW-1185">Reference proteome</keyword>
<dbReference type="Proteomes" id="UP001439008">
    <property type="component" value="Unassembled WGS sequence"/>
</dbReference>
<reference evidence="7 8" key="1">
    <citation type="journal article" date="2024" name="BMC Biol.">
        <title>Comparative genomics of Ascetosporea gives new insight into the evolutionary basis for animal parasitism in Rhizaria.</title>
        <authorList>
            <person name="Hiltunen Thoren M."/>
            <person name="Onut-Brannstrom I."/>
            <person name="Alfjorden A."/>
            <person name="Peckova H."/>
            <person name="Swords F."/>
            <person name="Hooper C."/>
            <person name="Holzer A.S."/>
            <person name="Bass D."/>
            <person name="Burki F."/>
        </authorList>
    </citation>
    <scope>NUCLEOTIDE SEQUENCE [LARGE SCALE GENOMIC DNA]</scope>
    <source>
        <strain evidence="7">20-A016</strain>
    </source>
</reference>
<keyword evidence="5" id="KW-0482">Metalloprotease</keyword>
<dbReference type="InterPro" id="IPR056263">
    <property type="entry name" value="RPN11_C"/>
</dbReference>
<name>A0ABV2AVP5_9EUKA</name>